<comment type="caution">
    <text evidence="1">The sequence shown here is derived from an EMBL/GenBank/DDBJ whole genome shotgun (WGS) entry which is preliminary data.</text>
</comment>
<dbReference type="AlphaFoldDB" id="A0A8X6IF59"/>
<gene>
    <name evidence="1" type="ORF">TNCT_428421</name>
</gene>
<dbReference type="EMBL" id="BMAO01014169">
    <property type="protein sequence ID" value="GFQ93287.1"/>
    <property type="molecule type" value="Genomic_DNA"/>
</dbReference>
<name>A0A8X6IF59_TRICU</name>
<reference evidence="1" key="1">
    <citation type="submission" date="2020-07" db="EMBL/GenBank/DDBJ databases">
        <title>Multicomponent nature underlies the extraordinary mechanical properties of spider dragline silk.</title>
        <authorList>
            <person name="Kono N."/>
            <person name="Nakamura H."/>
            <person name="Mori M."/>
            <person name="Yoshida Y."/>
            <person name="Ohtoshi R."/>
            <person name="Malay A.D."/>
            <person name="Moran D.A.P."/>
            <person name="Tomita M."/>
            <person name="Numata K."/>
            <person name="Arakawa K."/>
        </authorList>
    </citation>
    <scope>NUCLEOTIDE SEQUENCE</scope>
</reference>
<sequence>MALTGWMSNKGGSVSANSIAMMPRDQTSQDFVYGLSCSQAITWRVNK</sequence>
<dbReference type="Proteomes" id="UP000887116">
    <property type="component" value="Unassembled WGS sequence"/>
</dbReference>
<protein>
    <submittedName>
        <fullName evidence="1">Uncharacterized protein</fullName>
    </submittedName>
</protein>
<proteinExistence type="predicted"/>
<organism evidence="1 2">
    <name type="scientific">Trichonephila clavata</name>
    <name type="common">Joro spider</name>
    <name type="synonym">Nephila clavata</name>
    <dbReference type="NCBI Taxonomy" id="2740835"/>
    <lineage>
        <taxon>Eukaryota</taxon>
        <taxon>Metazoa</taxon>
        <taxon>Ecdysozoa</taxon>
        <taxon>Arthropoda</taxon>
        <taxon>Chelicerata</taxon>
        <taxon>Arachnida</taxon>
        <taxon>Araneae</taxon>
        <taxon>Araneomorphae</taxon>
        <taxon>Entelegynae</taxon>
        <taxon>Araneoidea</taxon>
        <taxon>Nephilidae</taxon>
        <taxon>Trichonephila</taxon>
    </lineage>
</organism>
<feature type="non-terminal residue" evidence="1">
    <location>
        <position position="47"/>
    </location>
</feature>
<keyword evidence="2" id="KW-1185">Reference proteome</keyword>
<evidence type="ECO:0000313" key="2">
    <source>
        <dbReference type="Proteomes" id="UP000887116"/>
    </source>
</evidence>
<evidence type="ECO:0000313" key="1">
    <source>
        <dbReference type="EMBL" id="GFQ93287.1"/>
    </source>
</evidence>
<accession>A0A8X6IF59</accession>